<name>A0A5S9MS11_9GAMM</name>
<dbReference type="CDD" id="cd03112">
    <property type="entry name" value="CobW-like"/>
    <property type="match status" value="1"/>
</dbReference>
<feature type="compositionally biased region" description="Basic and acidic residues" evidence="1">
    <location>
        <begin position="219"/>
        <end position="245"/>
    </location>
</feature>
<protein>
    <submittedName>
        <fullName evidence="3">Zinc-binding GTPase YeiR</fullName>
        <ecNumber evidence="3">3.6.-.-</ecNumber>
    </submittedName>
</protein>
<dbReference type="GO" id="GO:0005737">
    <property type="term" value="C:cytoplasm"/>
    <property type="evidence" value="ECO:0007669"/>
    <property type="project" value="TreeGrafter"/>
</dbReference>
<feature type="domain" description="CobW/HypB/UreG nucleotide-binding" evidence="2">
    <location>
        <begin position="9"/>
        <end position="183"/>
    </location>
</feature>
<dbReference type="InterPro" id="IPR003495">
    <property type="entry name" value="CobW/HypB/UreG_nucleotide-bd"/>
</dbReference>
<dbReference type="EC" id="3.6.-.-" evidence="3"/>
<dbReference type="OrthoDB" id="9808822at2"/>
<evidence type="ECO:0000256" key="1">
    <source>
        <dbReference type="SAM" id="MobiDB-lite"/>
    </source>
</evidence>
<dbReference type="Gene3D" id="3.40.50.300">
    <property type="entry name" value="P-loop containing nucleotide triphosphate hydrolases"/>
    <property type="match status" value="1"/>
</dbReference>
<dbReference type="Pfam" id="PF02492">
    <property type="entry name" value="cobW"/>
    <property type="match status" value="1"/>
</dbReference>
<gene>
    <name evidence="3" type="primary">yeiR</name>
    <name evidence="3" type="ORF">OPDIPICF_00117</name>
</gene>
<evidence type="ECO:0000313" key="4">
    <source>
        <dbReference type="Proteomes" id="UP000441399"/>
    </source>
</evidence>
<dbReference type="PANTHER" id="PTHR13748">
    <property type="entry name" value="COBW-RELATED"/>
    <property type="match status" value="1"/>
</dbReference>
<evidence type="ECO:0000259" key="2">
    <source>
        <dbReference type="Pfam" id="PF02492"/>
    </source>
</evidence>
<dbReference type="SUPFAM" id="SSF52540">
    <property type="entry name" value="P-loop containing nucleoside triphosphate hydrolases"/>
    <property type="match status" value="1"/>
</dbReference>
<dbReference type="InterPro" id="IPR051316">
    <property type="entry name" value="Zinc-reg_GTPase_activator"/>
</dbReference>
<accession>A0A5S9MS11</accession>
<feature type="region of interest" description="Disordered" evidence="1">
    <location>
        <begin position="217"/>
        <end position="248"/>
    </location>
</feature>
<keyword evidence="4" id="KW-1185">Reference proteome</keyword>
<dbReference type="AlphaFoldDB" id="A0A5S9MS11"/>
<dbReference type="InterPro" id="IPR027417">
    <property type="entry name" value="P-loop_NTPase"/>
</dbReference>
<organism evidence="3 4">
    <name type="scientific">BD1-7 clade bacterium</name>
    <dbReference type="NCBI Taxonomy" id="2029982"/>
    <lineage>
        <taxon>Bacteria</taxon>
        <taxon>Pseudomonadati</taxon>
        <taxon>Pseudomonadota</taxon>
        <taxon>Gammaproteobacteria</taxon>
        <taxon>Cellvibrionales</taxon>
        <taxon>Spongiibacteraceae</taxon>
        <taxon>BD1-7 clade</taxon>
    </lineage>
</organism>
<keyword evidence="3" id="KW-0378">Hydrolase</keyword>
<dbReference type="EMBL" id="CACSIO010000001">
    <property type="protein sequence ID" value="CAA0079579.1"/>
    <property type="molecule type" value="Genomic_DNA"/>
</dbReference>
<reference evidence="3 4" key="1">
    <citation type="submission" date="2019-11" db="EMBL/GenBank/DDBJ databases">
        <authorList>
            <person name="Holert J."/>
        </authorList>
    </citation>
    <scope>NUCLEOTIDE SEQUENCE [LARGE SCALE GENOMIC DNA]</scope>
    <source>
        <strain evidence="3">SB11_3</strain>
    </source>
</reference>
<dbReference type="PANTHER" id="PTHR13748:SF46">
    <property type="entry name" value="ZINC CHAPERONE YEIR"/>
    <property type="match status" value="1"/>
</dbReference>
<dbReference type="Proteomes" id="UP000441399">
    <property type="component" value="Unassembled WGS sequence"/>
</dbReference>
<sequence>MSASKPLLPVNVITGFLGVGKTTAIQSLLARKPAHERWAVLVNEFGEVGIDGSLLTSNDNNQANDSQLLIREVAGGCMCCTSGLPMQIALNQLISRARPDRLLIEPTGLGHPEEVLAVLRGPDYAHVLNVQSTITLVDARKLSDSRYTSHDIFNQQLAVADFVAAHKADVYEADEFAALKDYLAENQWQPEAVDTVSQGQVPIDWLYRAAAADQSADVDAVHSHQEHSHDHSHDHANHHGDHSSASRDTNGALVIPECGYLRVDNEGQGYVSTGWVFEPDFTFDYTRLFAVLSGIQAERMKAVFITDQGVLGYNLADGTLTAMPLDDTMDSRVELIGETRDCWQHLEADLLACIIQQP</sequence>
<dbReference type="GO" id="GO:0016787">
    <property type="term" value="F:hydrolase activity"/>
    <property type="evidence" value="ECO:0007669"/>
    <property type="project" value="UniProtKB-KW"/>
</dbReference>
<evidence type="ECO:0000313" key="3">
    <source>
        <dbReference type="EMBL" id="CAA0079579.1"/>
    </source>
</evidence>
<proteinExistence type="predicted"/>